<evidence type="ECO:0000313" key="2">
    <source>
        <dbReference type="EMBL" id="KAF2804562.1"/>
    </source>
</evidence>
<evidence type="ECO:0000256" key="1">
    <source>
        <dbReference type="SAM" id="MobiDB-lite"/>
    </source>
</evidence>
<evidence type="ECO:0000313" key="3">
    <source>
        <dbReference type="Proteomes" id="UP000504636"/>
    </source>
</evidence>
<organism evidence="2">
    <name type="scientific">Mytilinidion resinicola</name>
    <dbReference type="NCBI Taxonomy" id="574789"/>
    <lineage>
        <taxon>Eukaryota</taxon>
        <taxon>Fungi</taxon>
        <taxon>Dikarya</taxon>
        <taxon>Ascomycota</taxon>
        <taxon>Pezizomycotina</taxon>
        <taxon>Dothideomycetes</taxon>
        <taxon>Pleosporomycetidae</taxon>
        <taxon>Mytilinidiales</taxon>
        <taxon>Mytilinidiaceae</taxon>
        <taxon>Mytilinidion</taxon>
    </lineage>
</organism>
<feature type="compositionally biased region" description="Acidic residues" evidence="1">
    <location>
        <begin position="52"/>
        <end position="66"/>
    </location>
</feature>
<dbReference type="RefSeq" id="XP_033571526.1">
    <property type="nucleotide sequence ID" value="XM_033712752.1"/>
</dbReference>
<sequence>MKCSKRSYQPELDCNPMDFDDDAHPALQSALPLPESGACLEPQAPVGGGADQLEEQESLLEPEDISEYPVNKGGLGTPIYSAQASQEEKRVLNAPLPSFLLLDPPRPLIPTRTLIRRHSVPSWVSGRGKRENALKSIDLEHRAEIYYEDEGPPYQA</sequence>
<accession>A0A6A6Y6X8</accession>
<proteinExistence type="predicted"/>
<evidence type="ECO:0000313" key="4">
    <source>
        <dbReference type="RefSeq" id="XP_033571526.1"/>
    </source>
</evidence>
<dbReference type="Proteomes" id="UP000504636">
    <property type="component" value="Unplaced"/>
</dbReference>
<protein>
    <submittedName>
        <fullName evidence="2 4">Uncharacterized protein</fullName>
    </submittedName>
</protein>
<reference evidence="4" key="2">
    <citation type="submission" date="2020-04" db="EMBL/GenBank/DDBJ databases">
        <authorList>
            <consortium name="NCBI Genome Project"/>
        </authorList>
    </citation>
    <scope>NUCLEOTIDE SEQUENCE</scope>
    <source>
        <strain evidence="4">CBS 304.34</strain>
    </source>
</reference>
<reference evidence="4" key="3">
    <citation type="submission" date="2025-04" db="UniProtKB">
        <authorList>
            <consortium name="RefSeq"/>
        </authorList>
    </citation>
    <scope>IDENTIFICATION</scope>
    <source>
        <strain evidence="4">CBS 304.34</strain>
    </source>
</reference>
<keyword evidence="3" id="KW-1185">Reference proteome</keyword>
<dbReference type="AlphaFoldDB" id="A0A6A6Y6X8"/>
<name>A0A6A6Y6X8_9PEZI</name>
<dbReference type="GeneID" id="54453645"/>
<reference evidence="2 4" key="1">
    <citation type="journal article" date="2020" name="Stud. Mycol.">
        <title>101 Dothideomycetes genomes: a test case for predicting lifestyles and emergence of pathogens.</title>
        <authorList>
            <person name="Haridas S."/>
            <person name="Albert R."/>
            <person name="Binder M."/>
            <person name="Bloem J."/>
            <person name="Labutti K."/>
            <person name="Salamov A."/>
            <person name="Andreopoulos B."/>
            <person name="Baker S."/>
            <person name="Barry K."/>
            <person name="Bills G."/>
            <person name="Bluhm B."/>
            <person name="Cannon C."/>
            <person name="Castanera R."/>
            <person name="Culley D."/>
            <person name="Daum C."/>
            <person name="Ezra D."/>
            <person name="Gonzalez J."/>
            <person name="Henrissat B."/>
            <person name="Kuo A."/>
            <person name="Liang C."/>
            <person name="Lipzen A."/>
            <person name="Lutzoni F."/>
            <person name="Magnuson J."/>
            <person name="Mondo S."/>
            <person name="Nolan M."/>
            <person name="Ohm R."/>
            <person name="Pangilinan J."/>
            <person name="Park H.-J."/>
            <person name="Ramirez L."/>
            <person name="Alfaro M."/>
            <person name="Sun H."/>
            <person name="Tritt A."/>
            <person name="Yoshinaga Y."/>
            <person name="Zwiers L.-H."/>
            <person name="Turgeon B."/>
            <person name="Goodwin S."/>
            <person name="Spatafora J."/>
            <person name="Crous P."/>
            <person name="Grigoriev I."/>
        </authorList>
    </citation>
    <scope>NUCLEOTIDE SEQUENCE</scope>
    <source>
        <strain evidence="2 4">CBS 304.34</strain>
    </source>
</reference>
<dbReference type="EMBL" id="MU003712">
    <property type="protein sequence ID" value="KAF2804562.1"/>
    <property type="molecule type" value="Genomic_DNA"/>
</dbReference>
<gene>
    <name evidence="2 4" type="ORF">BDZ99DRAFT_147612</name>
</gene>
<feature type="region of interest" description="Disordered" evidence="1">
    <location>
        <begin position="1"/>
        <end position="73"/>
    </location>
</feature>